<keyword evidence="4" id="KW-0443">Lipid metabolism</keyword>
<evidence type="ECO:0000256" key="5">
    <source>
        <dbReference type="ARBA" id="ARBA00023235"/>
    </source>
</evidence>
<dbReference type="InterPro" id="IPR029045">
    <property type="entry name" value="ClpP/crotonase-like_dom_sf"/>
</dbReference>
<accession>A0A3B0RFY7</accession>
<dbReference type="SUPFAM" id="SSF52096">
    <property type="entry name" value="ClpP/crotonase"/>
    <property type="match status" value="1"/>
</dbReference>
<evidence type="ECO:0000256" key="1">
    <source>
        <dbReference type="ARBA" id="ARBA00005005"/>
    </source>
</evidence>
<keyword evidence="3" id="KW-0276">Fatty acid metabolism</keyword>
<keyword evidence="5" id="KW-0413">Isomerase</keyword>
<dbReference type="GO" id="GO:0016853">
    <property type="term" value="F:isomerase activity"/>
    <property type="evidence" value="ECO:0007669"/>
    <property type="project" value="UniProtKB-KW"/>
</dbReference>
<reference evidence="6" key="1">
    <citation type="submission" date="2018-06" db="EMBL/GenBank/DDBJ databases">
        <authorList>
            <person name="Zhirakovskaya E."/>
        </authorList>
    </citation>
    <scope>NUCLEOTIDE SEQUENCE</scope>
</reference>
<dbReference type="GO" id="GO:0004300">
    <property type="term" value="F:enoyl-CoA hydratase activity"/>
    <property type="evidence" value="ECO:0007669"/>
    <property type="project" value="UniProtKB-EC"/>
</dbReference>
<sequence>MNYTSFTLDITDHIATITLNNPEKANALAEDFWTECREVFERITEDPDVRVVIMASTGRHFTSGIDLMYLQSLLPQQDVDPARAMDVMRRKIKFLQAAFEAIDKCRVPVLAAVQGGCFGAGVDLVSACDIRYACQDSFFIIQEINIGMVADLGTLQRMPGQIPDGLMRELAYTGRKYPADEAMATGYVTHLSPDHAGLMSHVRAIATRIAAQSPLAISGSKEMINHARDHSLADGLDYIASWNAGMLSLPDVMKGATAALSKSKAQFDDLLE</sequence>
<dbReference type="EMBL" id="UOEJ01000032">
    <property type="protein sequence ID" value="VAV92294.1"/>
    <property type="molecule type" value="Genomic_DNA"/>
</dbReference>
<dbReference type="UniPathway" id="UPA00659"/>
<protein>
    <submittedName>
        <fullName evidence="6">Enoyl-CoA hydratase</fullName>
        <ecNumber evidence="6">4.2.1.17</ecNumber>
    </submittedName>
</protein>
<dbReference type="InterPro" id="IPR018376">
    <property type="entry name" value="Enoyl-CoA_hyd/isom_CS"/>
</dbReference>
<dbReference type="InterPro" id="IPR045002">
    <property type="entry name" value="Ech1-like"/>
</dbReference>
<dbReference type="CDD" id="cd06558">
    <property type="entry name" value="crotonase-like"/>
    <property type="match status" value="1"/>
</dbReference>
<dbReference type="NCBIfam" id="NF004794">
    <property type="entry name" value="PRK06142.1"/>
    <property type="match status" value="1"/>
</dbReference>
<proteinExistence type="inferred from homology"/>
<dbReference type="PANTHER" id="PTHR43149">
    <property type="entry name" value="ENOYL-COA HYDRATASE"/>
    <property type="match status" value="1"/>
</dbReference>
<evidence type="ECO:0000256" key="4">
    <source>
        <dbReference type="ARBA" id="ARBA00023098"/>
    </source>
</evidence>
<keyword evidence="6" id="KW-0456">Lyase</keyword>
<dbReference type="FunFam" id="1.10.12.10:FF:000004">
    <property type="entry name" value="Delta3,5-delta2,4-dienoyl-CoA isomerase"/>
    <property type="match status" value="1"/>
</dbReference>
<dbReference type="EC" id="4.2.1.17" evidence="6"/>
<evidence type="ECO:0000256" key="2">
    <source>
        <dbReference type="ARBA" id="ARBA00005254"/>
    </source>
</evidence>
<dbReference type="AlphaFoldDB" id="A0A3B0RFY7"/>
<comment type="pathway">
    <text evidence="1">Lipid metabolism; fatty acid beta-oxidation.</text>
</comment>
<gene>
    <name evidence="6" type="ORF">MNBD_ALPHA01-212</name>
</gene>
<dbReference type="GO" id="GO:0006635">
    <property type="term" value="P:fatty acid beta-oxidation"/>
    <property type="evidence" value="ECO:0007669"/>
    <property type="project" value="UniProtKB-UniPathway"/>
</dbReference>
<comment type="similarity">
    <text evidence="2">Belongs to the enoyl-CoA hydratase/isomerase family.</text>
</comment>
<organism evidence="6">
    <name type="scientific">hydrothermal vent metagenome</name>
    <dbReference type="NCBI Taxonomy" id="652676"/>
    <lineage>
        <taxon>unclassified sequences</taxon>
        <taxon>metagenomes</taxon>
        <taxon>ecological metagenomes</taxon>
    </lineage>
</organism>
<dbReference type="Gene3D" id="3.90.226.10">
    <property type="entry name" value="2-enoyl-CoA Hydratase, Chain A, domain 1"/>
    <property type="match status" value="1"/>
</dbReference>
<evidence type="ECO:0000256" key="3">
    <source>
        <dbReference type="ARBA" id="ARBA00022832"/>
    </source>
</evidence>
<dbReference type="InterPro" id="IPR014748">
    <property type="entry name" value="Enoyl-CoA_hydra_C"/>
</dbReference>
<evidence type="ECO:0000313" key="6">
    <source>
        <dbReference type="EMBL" id="VAV92294.1"/>
    </source>
</evidence>
<dbReference type="Gene3D" id="1.10.12.10">
    <property type="entry name" value="Lyase 2-enoyl-coa Hydratase, Chain A, domain 2"/>
    <property type="match status" value="1"/>
</dbReference>
<name>A0A3B0RFY7_9ZZZZ</name>
<dbReference type="InterPro" id="IPR001753">
    <property type="entry name" value="Enoyl-CoA_hydra/iso"/>
</dbReference>
<dbReference type="PROSITE" id="PS00166">
    <property type="entry name" value="ENOYL_COA_HYDRATASE"/>
    <property type="match status" value="1"/>
</dbReference>
<dbReference type="Pfam" id="PF00378">
    <property type="entry name" value="ECH_1"/>
    <property type="match status" value="1"/>
</dbReference>